<evidence type="ECO:0000313" key="2">
    <source>
        <dbReference type="Proteomes" id="UP000886523"/>
    </source>
</evidence>
<proteinExistence type="predicted"/>
<name>A0A9P6B5H8_9AGAM</name>
<sequence length="51" mass="5611">VEGKHCLVREYSGLRNLMGVLSDAHDAGMLIVPHLTGKRGHPRQYSCSFSS</sequence>
<dbReference type="Proteomes" id="UP000886523">
    <property type="component" value="Unassembled WGS sequence"/>
</dbReference>
<accession>A0A9P6B5H8</accession>
<organism evidence="1 2">
    <name type="scientific">Hydnum rufescens UP504</name>
    <dbReference type="NCBI Taxonomy" id="1448309"/>
    <lineage>
        <taxon>Eukaryota</taxon>
        <taxon>Fungi</taxon>
        <taxon>Dikarya</taxon>
        <taxon>Basidiomycota</taxon>
        <taxon>Agaricomycotina</taxon>
        <taxon>Agaricomycetes</taxon>
        <taxon>Cantharellales</taxon>
        <taxon>Hydnaceae</taxon>
        <taxon>Hydnum</taxon>
    </lineage>
</organism>
<protein>
    <submittedName>
        <fullName evidence="1">Uncharacterized protein</fullName>
    </submittedName>
</protein>
<dbReference type="OrthoDB" id="74314at2759"/>
<dbReference type="EMBL" id="MU128930">
    <property type="protein sequence ID" value="KAF9517692.1"/>
    <property type="molecule type" value="Genomic_DNA"/>
</dbReference>
<evidence type="ECO:0000313" key="1">
    <source>
        <dbReference type="EMBL" id="KAF9517692.1"/>
    </source>
</evidence>
<keyword evidence="2" id="KW-1185">Reference proteome</keyword>
<comment type="caution">
    <text evidence="1">The sequence shown here is derived from an EMBL/GenBank/DDBJ whole genome shotgun (WGS) entry which is preliminary data.</text>
</comment>
<reference evidence="1" key="1">
    <citation type="journal article" date="2020" name="Nat. Commun.">
        <title>Large-scale genome sequencing of mycorrhizal fungi provides insights into the early evolution of symbiotic traits.</title>
        <authorList>
            <person name="Miyauchi S."/>
            <person name="Kiss E."/>
            <person name="Kuo A."/>
            <person name="Drula E."/>
            <person name="Kohler A."/>
            <person name="Sanchez-Garcia M."/>
            <person name="Morin E."/>
            <person name="Andreopoulos B."/>
            <person name="Barry K.W."/>
            <person name="Bonito G."/>
            <person name="Buee M."/>
            <person name="Carver A."/>
            <person name="Chen C."/>
            <person name="Cichocki N."/>
            <person name="Clum A."/>
            <person name="Culley D."/>
            <person name="Crous P.W."/>
            <person name="Fauchery L."/>
            <person name="Girlanda M."/>
            <person name="Hayes R.D."/>
            <person name="Keri Z."/>
            <person name="LaButti K."/>
            <person name="Lipzen A."/>
            <person name="Lombard V."/>
            <person name="Magnuson J."/>
            <person name="Maillard F."/>
            <person name="Murat C."/>
            <person name="Nolan M."/>
            <person name="Ohm R.A."/>
            <person name="Pangilinan J."/>
            <person name="Pereira M.F."/>
            <person name="Perotto S."/>
            <person name="Peter M."/>
            <person name="Pfister S."/>
            <person name="Riley R."/>
            <person name="Sitrit Y."/>
            <person name="Stielow J.B."/>
            <person name="Szollosi G."/>
            <person name="Zifcakova L."/>
            <person name="Stursova M."/>
            <person name="Spatafora J.W."/>
            <person name="Tedersoo L."/>
            <person name="Vaario L.M."/>
            <person name="Yamada A."/>
            <person name="Yan M."/>
            <person name="Wang P."/>
            <person name="Xu J."/>
            <person name="Bruns T."/>
            <person name="Baldrian P."/>
            <person name="Vilgalys R."/>
            <person name="Dunand C."/>
            <person name="Henrissat B."/>
            <person name="Grigoriev I.V."/>
            <person name="Hibbett D."/>
            <person name="Nagy L.G."/>
            <person name="Martin F.M."/>
        </authorList>
    </citation>
    <scope>NUCLEOTIDE SEQUENCE</scope>
    <source>
        <strain evidence="1">UP504</strain>
    </source>
</reference>
<gene>
    <name evidence="1" type="ORF">BS47DRAFT_1339224</name>
</gene>
<feature type="non-terminal residue" evidence="1">
    <location>
        <position position="1"/>
    </location>
</feature>
<dbReference type="AlphaFoldDB" id="A0A9P6B5H8"/>